<dbReference type="EMBL" id="JAKRYL010000005">
    <property type="protein sequence ID" value="MCL7746731.1"/>
    <property type="molecule type" value="Genomic_DNA"/>
</dbReference>
<protein>
    <submittedName>
        <fullName evidence="3">Pilus assembly protein</fullName>
    </submittedName>
</protein>
<evidence type="ECO:0000256" key="1">
    <source>
        <dbReference type="SAM" id="Phobius"/>
    </source>
</evidence>
<keyword evidence="1" id="KW-1133">Transmembrane helix</keyword>
<organism evidence="3 4">
    <name type="scientific">Halalkalibacter alkaliphilus</name>
    <dbReference type="NCBI Taxonomy" id="2917993"/>
    <lineage>
        <taxon>Bacteria</taxon>
        <taxon>Bacillati</taxon>
        <taxon>Bacillota</taxon>
        <taxon>Bacilli</taxon>
        <taxon>Bacillales</taxon>
        <taxon>Bacillaceae</taxon>
        <taxon>Halalkalibacter</taxon>
    </lineage>
</organism>
<evidence type="ECO:0000259" key="2">
    <source>
        <dbReference type="Pfam" id="PF07811"/>
    </source>
</evidence>
<dbReference type="Pfam" id="PF07811">
    <property type="entry name" value="TadE"/>
    <property type="match status" value="1"/>
</dbReference>
<evidence type="ECO:0000313" key="4">
    <source>
        <dbReference type="Proteomes" id="UP001139150"/>
    </source>
</evidence>
<feature type="domain" description="TadE-like" evidence="2">
    <location>
        <begin position="7"/>
        <end position="49"/>
    </location>
</feature>
<reference evidence="3" key="1">
    <citation type="submission" date="2022-02" db="EMBL/GenBank/DDBJ databases">
        <title>Halalkalibacter sp. nov. isolated from Lonar Lake, India.</title>
        <authorList>
            <person name="Joshi A."/>
            <person name="Thite S."/>
            <person name="Lodha T."/>
        </authorList>
    </citation>
    <scope>NUCLEOTIDE SEQUENCE</scope>
    <source>
        <strain evidence="3">MEB205</strain>
    </source>
</reference>
<feature type="transmembrane region" description="Helical" evidence="1">
    <location>
        <begin position="9"/>
        <end position="28"/>
    </location>
</feature>
<gene>
    <name evidence="3" type="ORF">MF646_06300</name>
</gene>
<accession>A0A9X2A6W2</accession>
<keyword evidence="4" id="KW-1185">Reference proteome</keyword>
<comment type="caution">
    <text evidence="3">The sequence shown here is derived from an EMBL/GenBank/DDBJ whole genome shotgun (WGS) entry which is preliminary data.</text>
</comment>
<dbReference type="RefSeq" id="WP_250095646.1">
    <property type="nucleotide sequence ID" value="NZ_JAKRYL010000005.1"/>
</dbReference>
<dbReference type="Proteomes" id="UP001139150">
    <property type="component" value="Unassembled WGS sequence"/>
</dbReference>
<dbReference type="InterPro" id="IPR012495">
    <property type="entry name" value="TadE-like_dom"/>
</dbReference>
<dbReference type="AlphaFoldDB" id="A0A9X2A6W2"/>
<keyword evidence="1" id="KW-0472">Membrane</keyword>
<evidence type="ECO:0000313" key="3">
    <source>
        <dbReference type="EMBL" id="MCL7746731.1"/>
    </source>
</evidence>
<proteinExistence type="predicted"/>
<sequence>MIRSEKGQAVVELALTMTVLVFLIFGIIDFGRIFHAYLTLEHASREGARVASVGGTNAEVVQRIREASPSLRSENITIAPISASRTRGSYVTIDLSYPVSFSIPVFKSVLPDPLTLRSKTVMRVE</sequence>
<name>A0A9X2A6W2_9BACI</name>
<keyword evidence="1" id="KW-0812">Transmembrane</keyword>